<evidence type="ECO:0000313" key="1">
    <source>
        <dbReference type="EMBL" id="MPN38925.1"/>
    </source>
</evidence>
<comment type="caution">
    <text evidence="1">The sequence shown here is derived from an EMBL/GenBank/DDBJ whole genome shotgun (WGS) entry which is preliminary data.</text>
</comment>
<organism evidence="1">
    <name type="scientific">bioreactor metagenome</name>
    <dbReference type="NCBI Taxonomy" id="1076179"/>
    <lineage>
        <taxon>unclassified sequences</taxon>
        <taxon>metagenomes</taxon>
        <taxon>ecological metagenomes</taxon>
    </lineage>
</organism>
<accession>A0A645HIU2</accession>
<reference evidence="1" key="1">
    <citation type="submission" date="2019-08" db="EMBL/GenBank/DDBJ databases">
        <authorList>
            <person name="Kucharzyk K."/>
            <person name="Murdoch R.W."/>
            <person name="Higgins S."/>
            <person name="Loffler F."/>
        </authorList>
    </citation>
    <scope>NUCLEOTIDE SEQUENCE</scope>
</reference>
<gene>
    <name evidence="1" type="ORF">SDC9_186450</name>
</gene>
<dbReference type="AlphaFoldDB" id="A0A645HIU2"/>
<protein>
    <submittedName>
        <fullName evidence="1">Uncharacterized protein</fullName>
    </submittedName>
</protein>
<proteinExistence type="predicted"/>
<dbReference type="EMBL" id="VSSQ01094448">
    <property type="protein sequence ID" value="MPN38925.1"/>
    <property type="molecule type" value="Genomic_DNA"/>
</dbReference>
<name>A0A645HIU2_9ZZZZ</name>
<sequence>MAPIIKSVGIMELSGAPAACKNIVIIMKFYLVYLGCTSAEKVITIGAFSTLA</sequence>